<reference evidence="9" key="1">
    <citation type="journal article" date="2019" name="Plant J.">
        <title>Chlorella vulgaris genome assembly and annotation reveals the molecular basis for metabolic acclimation to high light conditions.</title>
        <authorList>
            <person name="Cecchin M."/>
            <person name="Marcolungo L."/>
            <person name="Rossato M."/>
            <person name="Girolomoni L."/>
            <person name="Cosentino E."/>
            <person name="Cuine S."/>
            <person name="Li-Beisson Y."/>
            <person name="Delledonne M."/>
            <person name="Ballottari M."/>
        </authorList>
    </citation>
    <scope>NUCLEOTIDE SEQUENCE</scope>
    <source>
        <strain evidence="9">211/11P</strain>
    </source>
</reference>
<evidence type="ECO:0000256" key="1">
    <source>
        <dbReference type="ARBA" id="ARBA00004141"/>
    </source>
</evidence>
<dbReference type="OrthoDB" id="514393at2759"/>
<sequence>MLFAMMFAVVWDLQFTLACLAGVLYSASSQIMSLDRSVGGRTFGALIFVGTVVTGASLGGGLVMLAWLARGDAEALVGYLPDDLQEFPPLATLQRWQDAFASLTAVPLPPAAQDLVDGLVADLSALLNDLLPPISVSYWALLMVLAAIAFVPAAAARSNPDFAKSSVIAIFTVFLSSMFVFGTLLPLLGVKLFWETIVIGYYKVALVAGAANALAGVVLCVRSSHDDVRRGCAAVFSGLGLHISRLGTAASGAAVSTPPHVADGEEKAITVVDSSQPPPAAGWSDSQLQDEAVKQCAADETCYVQARIAECSKGVKLLDKPDDKATSNGGSLRRKTGARGLPPLPAQADEATLNMVWAELELSLKTAKFEPPLPQLCSQPGADLAKYAALATQLARLQRAVMVMRRGQARCLSALSATDGTTAATAARLRAVLGRLSSLAAAACGGAAQALAHMPALAACSGAALRWRPLTADDWAAAREDLSAEAALLARSYEEEYTKGGLAFALSLGLGEHHALLYSLAAAAEVLDSAQAAEAAAADALGVPARDSVSKKGSGGANGSDAATPDPAPSFKEDLEAPMAAASPSPAAAKGAAPPPGLLKRVLANPFASNATILLLLASPAMVILLVLQACVGMARAVPGLLTSRQAWRKVLLNRSNQFAIKYWAGMTGAVLVIIAIMWKAVPDGENPLVDAKQQGDFFVVWQPIYASITIAICLQDTVEASLMRAVLRTTMTALGGTLGFLVMLNGSLANNPYWVVSWVVAFSWLCGLLSPDRSLRYSLFLTVFSFNAVIICQYIGCCAVPGDPQVYGGKVISTLIGSTVAIGVGWMILPWYGSERMLHDQAGALQAALGLLRDMHAEVEAAAAADRAVSIGGWLDRVEQDVQAPLARVVKDLDMNLIDRRQMPFTWHLLPEPAVLHMVQPALSSLRDRLASAALVLGQDLFAVAGGPRQVVPGPVFRRVLPQLRGEEEGLFAALDQLVEACTANMAAGVAGSRLKPHRVAVEQAVAAAQDARVRLHRAYLQAQPAVLTAAGGHSAGDFACGAWLHAALRCTDEMVVAASMLLQDAAQDRDVLGGWVRAWRGQRVAPPV</sequence>
<dbReference type="Pfam" id="PF13515">
    <property type="entry name" value="FUSC_2"/>
    <property type="match status" value="1"/>
</dbReference>
<feature type="chain" id="PRO_5039126487" description="Integral membrane bound transporter domain-containing protein" evidence="7">
    <location>
        <begin position="19"/>
        <end position="1090"/>
    </location>
</feature>
<keyword evidence="3 6" id="KW-1133">Transmembrane helix</keyword>
<accession>A0A9D4YX30</accession>
<keyword evidence="4 6" id="KW-0472">Membrane</keyword>
<protein>
    <recommendedName>
        <fullName evidence="8">Integral membrane bound transporter domain-containing protein</fullName>
    </recommendedName>
</protein>
<organism evidence="9 10">
    <name type="scientific">Chlorella vulgaris</name>
    <name type="common">Green alga</name>
    <dbReference type="NCBI Taxonomy" id="3077"/>
    <lineage>
        <taxon>Eukaryota</taxon>
        <taxon>Viridiplantae</taxon>
        <taxon>Chlorophyta</taxon>
        <taxon>core chlorophytes</taxon>
        <taxon>Trebouxiophyceae</taxon>
        <taxon>Chlorellales</taxon>
        <taxon>Chlorellaceae</taxon>
        <taxon>Chlorella clade</taxon>
        <taxon>Chlorella</taxon>
    </lineage>
</organism>
<feature type="transmembrane region" description="Helical" evidence="6">
    <location>
        <begin position="200"/>
        <end position="219"/>
    </location>
</feature>
<proteinExistence type="predicted"/>
<keyword evidence="10" id="KW-1185">Reference proteome</keyword>
<dbReference type="AlphaFoldDB" id="A0A9D4YX30"/>
<feature type="transmembrane region" description="Helical" evidence="6">
    <location>
        <begin position="45"/>
        <end position="69"/>
    </location>
</feature>
<evidence type="ECO:0000256" key="2">
    <source>
        <dbReference type="ARBA" id="ARBA00022692"/>
    </source>
</evidence>
<evidence type="ECO:0000256" key="4">
    <source>
        <dbReference type="ARBA" id="ARBA00023136"/>
    </source>
</evidence>
<feature type="domain" description="Integral membrane bound transporter" evidence="8">
    <location>
        <begin position="698"/>
        <end position="823"/>
    </location>
</feature>
<evidence type="ECO:0000256" key="3">
    <source>
        <dbReference type="ARBA" id="ARBA00022989"/>
    </source>
</evidence>
<evidence type="ECO:0000256" key="7">
    <source>
        <dbReference type="SAM" id="SignalP"/>
    </source>
</evidence>
<keyword evidence="7" id="KW-0732">Signal</keyword>
<evidence type="ECO:0000259" key="8">
    <source>
        <dbReference type="Pfam" id="PF13515"/>
    </source>
</evidence>
<comment type="caution">
    <text evidence="9">The sequence shown here is derived from an EMBL/GenBank/DDBJ whole genome shotgun (WGS) entry which is preliminary data.</text>
</comment>
<feature type="transmembrane region" description="Helical" evidence="6">
    <location>
        <begin position="778"/>
        <end position="797"/>
    </location>
</feature>
<feature type="signal peptide" evidence="7">
    <location>
        <begin position="1"/>
        <end position="18"/>
    </location>
</feature>
<feature type="region of interest" description="Disordered" evidence="5">
    <location>
        <begin position="548"/>
        <end position="572"/>
    </location>
</feature>
<comment type="subcellular location">
    <subcellularLocation>
        <location evidence="1">Membrane</location>
        <topology evidence="1">Multi-pass membrane protein</topology>
    </subcellularLocation>
</comment>
<feature type="transmembrane region" description="Helical" evidence="6">
    <location>
        <begin position="812"/>
        <end position="833"/>
    </location>
</feature>
<evidence type="ECO:0000313" key="10">
    <source>
        <dbReference type="Proteomes" id="UP001055712"/>
    </source>
</evidence>
<feature type="transmembrane region" description="Helical" evidence="6">
    <location>
        <begin position="136"/>
        <end position="155"/>
    </location>
</feature>
<name>A0A9D4YX30_CHLVU</name>
<reference evidence="9" key="2">
    <citation type="submission" date="2020-11" db="EMBL/GenBank/DDBJ databases">
        <authorList>
            <person name="Cecchin M."/>
            <person name="Marcolungo L."/>
            <person name="Rossato M."/>
            <person name="Girolomoni L."/>
            <person name="Cosentino E."/>
            <person name="Cuine S."/>
            <person name="Li-Beisson Y."/>
            <person name="Delledonne M."/>
            <person name="Ballottari M."/>
        </authorList>
    </citation>
    <scope>NUCLEOTIDE SEQUENCE</scope>
    <source>
        <strain evidence="9">211/11P</strain>
        <tissue evidence="9">Whole cell</tissue>
    </source>
</reference>
<feature type="transmembrane region" description="Helical" evidence="6">
    <location>
        <begin position="659"/>
        <end position="679"/>
    </location>
</feature>
<evidence type="ECO:0000256" key="6">
    <source>
        <dbReference type="SAM" id="Phobius"/>
    </source>
</evidence>
<dbReference type="InterPro" id="IPR049453">
    <property type="entry name" value="Memb_transporter_dom"/>
</dbReference>
<feature type="transmembrane region" description="Helical" evidence="6">
    <location>
        <begin position="699"/>
        <end position="715"/>
    </location>
</feature>
<feature type="transmembrane region" description="Helical" evidence="6">
    <location>
        <begin position="753"/>
        <end position="771"/>
    </location>
</feature>
<feature type="transmembrane region" description="Helical" evidence="6">
    <location>
        <begin position="167"/>
        <end position="188"/>
    </location>
</feature>
<dbReference type="EMBL" id="SIDB01000007">
    <property type="protein sequence ID" value="KAI3430274.1"/>
    <property type="molecule type" value="Genomic_DNA"/>
</dbReference>
<evidence type="ECO:0000313" key="9">
    <source>
        <dbReference type="EMBL" id="KAI3430274.1"/>
    </source>
</evidence>
<feature type="transmembrane region" description="Helical" evidence="6">
    <location>
        <begin position="613"/>
        <end position="638"/>
    </location>
</feature>
<dbReference type="Proteomes" id="UP001055712">
    <property type="component" value="Unassembled WGS sequence"/>
</dbReference>
<dbReference type="GO" id="GO:0016020">
    <property type="term" value="C:membrane"/>
    <property type="evidence" value="ECO:0007669"/>
    <property type="project" value="UniProtKB-SubCell"/>
</dbReference>
<feature type="region of interest" description="Disordered" evidence="5">
    <location>
        <begin position="320"/>
        <end position="343"/>
    </location>
</feature>
<keyword evidence="2 6" id="KW-0812">Transmembrane</keyword>
<evidence type="ECO:0000256" key="5">
    <source>
        <dbReference type="SAM" id="MobiDB-lite"/>
    </source>
</evidence>
<gene>
    <name evidence="9" type="ORF">D9Q98_004870</name>
</gene>
<feature type="transmembrane region" description="Helical" evidence="6">
    <location>
        <begin position="727"/>
        <end position="747"/>
    </location>
</feature>